<feature type="transmembrane region" description="Helical" evidence="1">
    <location>
        <begin position="98"/>
        <end position="115"/>
    </location>
</feature>
<evidence type="ECO:0000313" key="2">
    <source>
        <dbReference type="EMBL" id="CAG9607033.1"/>
    </source>
</evidence>
<keyword evidence="1" id="KW-1133">Transmembrane helix</keyword>
<proteinExistence type="predicted"/>
<reference evidence="2" key="1">
    <citation type="submission" date="2021-10" db="EMBL/GenBank/DDBJ databases">
        <authorList>
            <person name="Criscuolo A."/>
        </authorList>
    </citation>
    <scope>NUCLEOTIDE SEQUENCE</scope>
    <source>
        <strain evidence="2">CIP111885</strain>
    </source>
</reference>
<evidence type="ECO:0000256" key="1">
    <source>
        <dbReference type="SAM" id="Phobius"/>
    </source>
</evidence>
<feature type="transmembrane region" description="Helical" evidence="1">
    <location>
        <begin position="75"/>
        <end position="92"/>
    </location>
</feature>
<organism evidence="2 3">
    <name type="scientific">Pseudoneobacillus rhizosphaerae</name>
    <dbReference type="NCBI Taxonomy" id="2880968"/>
    <lineage>
        <taxon>Bacteria</taxon>
        <taxon>Bacillati</taxon>
        <taxon>Bacillota</taxon>
        <taxon>Bacilli</taxon>
        <taxon>Bacillales</taxon>
        <taxon>Bacillaceae</taxon>
        <taxon>Pseudoneobacillus</taxon>
    </lineage>
</organism>
<keyword evidence="3" id="KW-1185">Reference proteome</keyword>
<evidence type="ECO:0000313" key="3">
    <source>
        <dbReference type="Proteomes" id="UP000789845"/>
    </source>
</evidence>
<keyword evidence="1" id="KW-0812">Transmembrane</keyword>
<protein>
    <submittedName>
        <fullName evidence="2">Uncharacterized protein</fullName>
    </submittedName>
</protein>
<feature type="transmembrane region" description="Helical" evidence="1">
    <location>
        <begin position="35"/>
        <end position="54"/>
    </location>
</feature>
<keyword evidence="1" id="KW-0472">Membrane</keyword>
<name>A0A9C7G792_9BACI</name>
<dbReference type="AlphaFoldDB" id="A0A9C7G792"/>
<dbReference type="Proteomes" id="UP000789845">
    <property type="component" value="Unassembled WGS sequence"/>
</dbReference>
<gene>
    <name evidence="2" type="ORF">NEOCIP111885_00721</name>
</gene>
<accession>A0A9C7G792</accession>
<comment type="caution">
    <text evidence="2">The sequence shown here is derived from an EMBL/GenBank/DDBJ whole genome shotgun (WGS) entry which is preliminary data.</text>
</comment>
<sequence>MQKVTIRLAIATAAVGLLLLFPSNAIPWLSYTFVLSIHVLLGITLAILLFRLIYTHVPSELYNPFRQGYKKWNGFKLFLYLFLGILSGITLLFFSKQWIYYFHGFIGLWALLVGWKHTR</sequence>
<dbReference type="EMBL" id="CAKJTG010000003">
    <property type="protein sequence ID" value="CAG9607033.1"/>
    <property type="molecule type" value="Genomic_DNA"/>
</dbReference>
<dbReference type="RefSeq" id="WP_230495301.1">
    <property type="nucleotide sequence ID" value="NZ_CAKJTG010000003.1"/>
</dbReference>